<comment type="caution">
    <text evidence="2">The sequence shown here is derived from an EMBL/GenBank/DDBJ whole genome shotgun (WGS) entry which is preliminary data.</text>
</comment>
<evidence type="ECO:0008006" key="4">
    <source>
        <dbReference type="Google" id="ProtNLM"/>
    </source>
</evidence>
<proteinExistence type="predicted"/>
<feature type="signal peptide" evidence="1">
    <location>
        <begin position="1"/>
        <end position="22"/>
    </location>
</feature>
<name>A0A941EZK9_9BACT</name>
<reference evidence="2" key="2">
    <citation type="submission" date="2021-04" db="EMBL/GenBank/DDBJ databases">
        <authorList>
            <person name="Zhang T."/>
            <person name="Zhang Y."/>
            <person name="Lu D."/>
            <person name="Zuo D."/>
            <person name="Du Z."/>
        </authorList>
    </citation>
    <scope>NUCLEOTIDE SEQUENCE</scope>
    <source>
        <strain evidence="2">JR1</strain>
    </source>
</reference>
<protein>
    <recommendedName>
        <fullName evidence="4">Transporter</fullName>
    </recommendedName>
</protein>
<evidence type="ECO:0000256" key="1">
    <source>
        <dbReference type="SAM" id="SignalP"/>
    </source>
</evidence>
<sequence length="265" mass="28714">MKTIRNYVLVALAMLSAGQLYAQSEQDEIAQKLQNPLASIIALPVQYNIGTGTPGLDGNTFTASFQPIVATDFNKFSIVHRGVFGTSYVPAAVGESVSTTGFTDLNYSFFMAPKTKGKLNWGVGPSIDLPTATDPLLGSGKWSAGAGIVMVYQNKNWTFDMVLRQTHSFAGDKDRADVNRFVGQTLVAYGLGKGWVVNTFPTITANWNAEKGQKWTVPVGGGVSKLVFMGKIPVSLGVQYYNNVIRPDYAGKSELRFVTTFVFAK</sequence>
<dbReference type="Proteomes" id="UP000679220">
    <property type="component" value="Unassembled WGS sequence"/>
</dbReference>
<keyword evidence="3" id="KW-1185">Reference proteome</keyword>
<dbReference type="AlphaFoldDB" id="A0A941EZK9"/>
<evidence type="ECO:0000313" key="2">
    <source>
        <dbReference type="EMBL" id="MBR8534084.1"/>
    </source>
</evidence>
<dbReference type="RefSeq" id="WP_212187988.1">
    <property type="nucleotide sequence ID" value="NZ_JAGTAR010000001.1"/>
</dbReference>
<keyword evidence="1" id="KW-0732">Signal</keyword>
<feature type="chain" id="PRO_5038027205" description="Transporter" evidence="1">
    <location>
        <begin position="23"/>
        <end position="265"/>
    </location>
</feature>
<reference evidence="2" key="1">
    <citation type="journal article" date="2018" name="Int. J. Syst. Evol. Microbiol.">
        <title>Carboxylicivirga sediminis sp. nov., isolated from coastal sediment.</title>
        <authorList>
            <person name="Wang F.Q."/>
            <person name="Ren L.H."/>
            <person name="Zou R.J."/>
            <person name="Sun Y.Z."/>
            <person name="Liu X.J."/>
            <person name="Jiang F."/>
            <person name="Liu L.J."/>
        </authorList>
    </citation>
    <scope>NUCLEOTIDE SEQUENCE</scope>
    <source>
        <strain evidence="2">JR1</strain>
    </source>
</reference>
<organism evidence="2 3">
    <name type="scientific">Carboxylicivirga sediminis</name>
    <dbReference type="NCBI Taxonomy" id="2006564"/>
    <lineage>
        <taxon>Bacteria</taxon>
        <taxon>Pseudomonadati</taxon>
        <taxon>Bacteroidota</taxon>
        <taxon>Bacteroidia</taxon>
        <taxon>Marinilabiliales</taxon>
        <taxon>Marinilabiliaceae</taxon>
        <taxon>Carboxylicivirga</taxon>
    </lineage>
</organism>
<gene>
    <name evidence="2" type="ORF">KDU71_00800</name>
</gene>
<dbReference type="EMBL" id="JAGTAR010000001">
    <property type="protein sequence ID" value="MBR8534084.1"/>
    <property type="molecule type" value="Genomic_DNA"/>
</dbReference>
<evidence type="ECO:0000313" key="3">
    <source>
        <dbReference type="Proteomes" id="UP000679220"/>
    </source>
</evidence>
<accession>A0A941EZK9</accession>